<dbReference type="RefSeq" id="WP_380940069.1">
    <property type="nucleotide sequence ID" value="NZ_JBHUFC010000003.1"/>
</dbReference>
<accession>A0ABW4NDB4</accession>
<keyword evidence="3" id="KW-1185">Reference proteome</keyword>
<name>A0ABW4NDB4_9SPHN</name>
<evidence type="ECO:0000313" key="2">
    <source>
        <dbReference type="EMBL" id="MFD1787703.1"/>
    </source>
</evidence>
<comment type="caution">
    <text evidence="2">The sequence shown here is derived from an EMBL/GenBank/DDBJ whole genome shotgun (WGS) entry which is preliminary data.</text>
</comment>
<dbReference type="Proteomes" id="UP001597283">
    <property type="component" value="Unassembled WGS sequence"/>
</dbReference>
<protein>
    <submittedName>
        <fullName evidence="2">Uncharacterized protein</fullName>
    </submittedName>
</protein>
<sequence length="95" mass="10533">MAGCGLRAAEILVLASTRRSRSRRLERLADQTDLPENSDPIDQLAKRRAEAGQPVDFPHLGIFTAKPVCRRSGDRRLRGPVARNRGAFRIASKPN</sequence>
<organism evidence="2 3">
    <name type="scientific">Sphingomonas floccifaciens</name>
    <dbReference type="NCBI Taxonomy" id="1844115"/>
    <lineage>
        <taxon>Bacteria</taxon>
        <taxon>Pseudomonadati</taxon>
        <taxon>Pseudomonadota</taxon>
        <taxon>Alphaproteobacteria</taxon>
        <taxon>Sphingomonadales</taxon>
        <taxon>Sphingomonadaceae</taxon>
        <taxon>Sphingomonas</taxon>
    </lineage>
</organism>
<feature type="region of interest" description="Disordered" evidence="1">
    <location>
        <begin position="21"/>
        <end position="40"/>
    </location>
</feature>
<gene>
    <name evidence="2" type="ORF">ACFSC3_08970</name>
</gene>
<dbReference type="EMBL" id="JBHUFC010000003">
    <property type="protein sequence ID" value="MFD1787703.1"/>
    <property type="molecule type" value="Genomic_DNA"/>
</dbReference>
<evidence type="ECO:0000256" key="1">
    <source>
        <dbReference type="SAM" id="MobiDB-lite"/>
    </source>
</evidence>
<reference evidence="3" key="1">
    <citation type="journal article" date="2019" name="Int. J. Syst. Evol. Microbiol.">
        <title>The Global Catalogue of Microorganisms (GCM) 10K type strain sequencing project: providing services to taxonomists for standard genome sequencing and annotation.</title>
        <authorList>
            <consortium name="The Broad Institute Genomics Platform"/>
            <consortium name="The Broad Institute Genome Sequencing Center for Infectious Disease"/>
            <person name="Wu L."/>
            <person name="Ma J."/>
        </authorList>
    </citation>
    <scope>NUCLEOTIDE SEQUENCE [LARGE SCALE GENOMIC DNA]</scope>
    <source>
        <strain evidence="3">Q85</strain>
    </source>
</reference>
<evidence type="ECO:0000313" key="3">
    <source>
        <dbReference type="Proteomes" id="UP001597283"/>
    </source>
</evidence>
<proteinExistence type="predicted"/>